<sequence length="172" mass="19055">MAAPTLATQRLILRAHTQYDFAACCALWADPELTRFIGGRPSTPEEVWQRLLRYAGMWSLIGYGYFLATDRQTGLPVGEFGLADFHRDISPPLGDRPEAGWIMLPGHHGKGLAHEAMSAVLDWADATMPRTVCMIDPANAPSLRLAAKLGYVEYDRTTYKDNPTILHARSAL</sequence>
<evidence type="ECO:0000313" key="3">
    <source>
        <dbReference type="Proteomes" id="UP000595460"/>
    </source>
</evidence>
<dbReference type="RefSeq" id="WP_201655280.1">
    <property type="nucleotide sequence ID" value="NZ_CP068047.1"/>
</dbReference>
<dbReference type="InterPro" id="IPR000182">
    <property type="entry name" value="GNAT_dom"/>
</dbReference>
<reference evidence="2 3" key="1">
    <citation type="submission" date="2021-01" db="EMBL/GenBank/DDBJ databases">
        <title>Genome seq and assembly of Devosia sp. G19.</title>
        <authorList>
            <person name="Chhetri G."/>
        </authorList>
    </citation>
    <scope>NUCLEOTIDE SEQUENCE [LARGE SCALE GENOMIC DNA]</scope>
    <source>
        <strain evidence="2 3">G19</strain>
    </source>
</reference>
<feature type="domain" description="N-acetyltransferase" evidence="1">
    <location>
        <begin position="11"/>
        <end position="172"/>
    </location>
</feature>
<evidence type="ECO:0000259" key="1">
    <source>
        <dbReference type="PROSITE" id="PS51186"/>
    </source>
</evidence>
<proteinExistence type="predicted"/>
<dbReference type="Gene3D" id="3.40.630.30">
    <property type="match status" value="1"/>
</dbReference>
<dbReference type="SUPFAM" id="SSF55729">
    <property type="entry name" value="Acyl-CoA N-acyltransferases (Nat)"/>
    <property type="match status" value="1"/>
</dbReference>
<dbReference type="PANTHER" id="PTHR43792">
    <property type="entry name" value="GNAT FAMILY, PUTATIVE (AFU_ORTHOLOGUE AFUA_3G00765)-RELATED-RELATED"/>
    <property type="match status" value="1"/>
</dbReference>
<dbReference type="PROSITE" id="PS51186">
    <property type="entry name" value="GNAT"/>
    <property type="match status" value="1"/>
</dbReference>
<dbReference type="Proteomes" id="UP000595460">
    <property type="component" value="Chromosome"/>
</dbReference>
<dbReference type="InterPro" id="IPR016181">
    <property type="entry name" value="Acyl_CoA_acyltransferase"/>
</dbReference>
<dbReference type="Pfam" id="PF13302">
    <property type="entry name" value="Acetyltransf_3"/>
    <property type="match status" value="1"/>
</dbReference>
<accession>A0ABX7C0E4</accession>
<dbReference type="PANTHER" id="PTHR43792:SF16">
    <property type="entry name" value="N-ACETYLTRANSFERASE DOMAIN-CONTAINING PROTEIN"/>
    <property type="match status" value="1"/>
</dbReference>
<keyword evidence="3" id="KW-1185">Reference proteome</keyword>
<dbReference type="EMBL" id="CP068047">
    <property type="protein sequence ID" value="QQR35516.1"/>
    <property type="molecule type" value="Genomic_DNA"/>
</dbReference>
<dbReference type="InterPro" id="IPR051531">
    <property type="entry name" value="N-acetyltransferase"/>
</dbReference>
<protein>
    <submittedName>
        <fullName evidence="2">GNAT family N-acetyltransferase</fullName>
    </submittedName>
</protein>
<name>A0ABX7C0E4_9HYPH</name>
<evidence type="ECO:0000313" key="2">
    <source>
        <dbReference type="EMBL" id="QQR35516.1"/>
    </source>
</evidence>
<organism evidence="2 3">
    <name type="scientific">Devosia oryziradicis</name>
    <dbReference type="NCBI Taxonomy" id="2801335"/>
    <lineage>
        <taxon>Bacteria</taxon>
        <taxon>Pseudomonadati</taxon>
        <taxon>Pseudomonadota</taxon>
        <taxon>Alphaproteobacteria</taxon>
        <taxon>Hyphomicrobiales</taxon>
        <taxon>Devosiaceae</taxon>
        <taxon>Devosia</taxon>
    </lineage>
</organism>
<gene>
    <name evidence="2" type="ORF">JI749_14360</name>
</gene>